<dbReference type="Proteomes" id="UP001549691">
    <property type="component" value="Unassembled WGS sequence"/>
</dbReference>
<accession>A0ABV2TFZ6</accession>
<organism evidence="3 4">
    <name type="scientific">Uliginosibacterium flavum</name>
    <dbReference type="NCBI Taxonomy" id="1396831"/>
    <lineage>
        <taxon>Bacteria</taxon>
        <taxon>Pseudomonadati</taxon>
        <taxon>Pseudomonadota</taxon>
        <taxon>Betaproteobacteria</taxon>
        <taxon>Rhodocyclales</taxon>
        <taxon>Zoogloeaceae</taxon>
        <taxon>Uliginosibacterium</taxon>
    </lineage>
</organism>
<keyword evidence="4" id="KW-1185">Reference proteome</keyword>
<dbReference type="NCBIfam" id="TIGR02595">
    <property type="entry name" value="PEP_CTERM"/>
    <property type="match status" value="1"/>
</dbReference>
<gene>
    <name evidence="3" type="ORF">ABXR19_01500</name>
</gene>
<dbReference type="InterPro" id="IPR013424">
    <property type="entry name" value="Ice-binding_C"/>
</dbReference>
<feature type="chain" id="PRO_5047340318" evidence="1">
    <location>
        <begin position="21"/>
        <end position="237"/>
    </location>
</feature>
<evidence type="ECO:0000259" key="2">
    <source>
        <dbReference type="Pfam" id="PF07589"/>
    </source>
</evidence>
<proteinExistence type="predicted"/>
<reference evidence="3 4" key="1">
    <citation type="submission" date="2024-07" db="EMBL/GenBank/DDBJ databases">
        <title>Uliginosibacterium flavum JJ3220;KACC:17644.</title>
        <authorList>
            <person name="Kim M.K."/>
        </authorList>
    </citation>
    <scope>NUCLEOTIDE SEQUENCE [LARGE SCALE GENOMIC DNA]</scope>
    <source>
        <strain evidence="3 4">KACC:17644</strain>
    </source>
</reference>
<dbReference type="Pfam" id="PF07589">
    <property type="entry name" value="PEP-CTERM"/>
    <property type="match status" value="1"/>
</dbReference>
<name>A0ABV2TFZ6_9RHOO</name>
<protein>
    <submittedName>
        <fullName evidence="3">PEP-CTERM sorting domain-containing protein</fullName>
    </submittedName>
</protein>
<sequence>MKLTHLVAAITCALSFSAQALTYTQVALPTLNTNIETWSNGIAYDPYFPGAQTLGGIPFVLQQDRQGDKAFASGILTMDVDIADASTVYTLISTGWGLEGATVGSISFRSNGGSWHTVNLVEGDNVRDHYYGNFVNTTTASYVTQSVLGTNTEDTAHLDMQAFALPSIFHTEGLDRIVFVGFGNENHAPLNPNALDLRGVPFLAGVTVAAVPEPNSILMLLGGLGMLGVMIRRRTDA</sequence>
<comment type="caution">
    <text evidence="3">The sequence shown here is derived from an EMBL/GenBank/DDBJ whole genome shotgun (WGS) entry which is preliminary data.</text>
</comment>
<dbReference type="EMBL" id="JBEWZI010000001">
    <property type="protein sequence ID" value="MET7012844.1"/>
    <property type="molecule type" value="Genomic_DNA"/>
</dbReference>
<feature type="signal peptide" evidence="1">
    <location>
        <begin position="1"/>
        <end position="20"/>
    </location>
</feature>
<evidence type="ECO:0000313" key="3">
    <source>
        <dbReference type="EMBL" id="MET7012844.1"/>
    </source>
</evidence>
<keyword evidence="1" id="KW-0732">Signal</keyword>
<evidence type="ECO:0000313" key="4">
    <source>
        <dbReference type="Proteomes" id="UP001549691"/>
    </source>
</evidence>
<evidence type="ECO:0000256" key="1">
    <source>
        <dbReference type="SAM" id="SignalP"/>
    </source>
</evidence>
<dbReference type="RefSeq" id="WP_354599302.1">
    <property type="nucleotide sequence ID" value="NZ_JBEWZI010000001.1"/>
</dbReference>
<feature type="domain" description="Ice-binding protein C-terminal" evidence="2">
    <location>
        <begin position="210"/>
        <end position="234"/>
    </location>
</feature>